<name>A0A7J8GM09_MOLMO</name>
<proteinExistence type="predicted"/>
<evidence type="ECO:0000313" key="2">
    <source>
        <dbReference type="Proteomes" id="UP000550707"/>
    </source>
</evidence>
<organism evidence="1 2">
    <name type="scientific">Molossus molossus</name>
    <name type="common">Pallas' mastiff bat</name>
    <name type="synonym">Vespertilio molossus</name>
    <dbReference type="NCBI Taxonomy" id="27622"/>
    <lineage>
        <taxon>Eukaryota</taxon>
        <taxon>Metazoa</taxon>
        <taxon>Chordata</taxon>
        <taxon>Craniata</taxon>
        <taxon>Vertebrata</taxon>
        <taxon>Euteleostomi</taxon>
        <taxon>Mammalia</taxon>
        <taxon>Eutheria</taxon>
        <taxon>Laurasiatheria</taxon>
        <taxon>Chiroptera</taxon>
        <taxon>Yangochiroptera</taxon>
        <taxon>Molossidae</taxon>
        <taxon>Molossus</taxon>
    </lineage>
</organism>
<gene>
    <name evidence="1" type="ORF">HJG59_011524</name>
</gene>
<protein>
    <submittedName>
        <fullName evidence="1">Uncharacterized protein</fullName>
    </submittedName>
</protein>
<dbReference type="EMBL" id="JACASF010000009">
    <property type="protein sequence ID" value="KAF6460619.1"/>
    <property type="molecule type" value="Genomic_DNA"/>
</dbReference>
<dbReference type="Proteomes" id="UP000550707">
    <property type="component" value="Unassembled WGS sequence"/>
</dbReference>
<sequence>MALLQMTQIKAVFGISVQHTKSSDAWVNRALSLPFRILSHRYKIEHKIFENLTKVWENIVNNNVIKWYRLSPNPIQSCVCVCVCACACACVCFIQLDNNEHVKEISVSYQPGVFASCHLFPHPDVSARSLLPLII</sequence>
<dbReference type="AlphaFoldDB" id="A0A7J8GM09"/>
<accession>A0A7J8GM09</accession>
<comment type="caution">
    <text evidence="1">The sequence shown here is derived from an EMBL/GenBank/DDBJ whole genome shotgun (WGS) entry which is preliminary data.</text>
</comment>
<keyword evidence="2" id="KW-1185">Reference proteome</keyword>
<reference evidence="1 2" key="1">
    <citation type="journal article" date="2020" name="Nature">
        <title>Six reference-quality genomes reveal evolution of bat adaptations.</title>
        <authorList>
            <person name="Jebb D."/>
            <person name="Huang Z."/>
            <person name="Pippel M."/>
            <person name="Hughes G.M."/>
            <person name="Lavrichenko K."/>
            <person name="Devanna P."/>
            <person name="Winkler S."/>
            <person name="Jermiin L.S."/>
            <person name="Skirmuntt E.C."/>
            <person name="Katzourakis A."/>
            <person name="Burkitt-Gray L."/>
            <person name="Ray D.A."/>
            <person name="Sullivan K.A.M."/>
            <person name="Roscito J.G."/>
            <person name="Kirilenko B.M."/>
            <person name="Davalos L.M."/>
            <person name="Corthals A.P."/>
            <person name="Power M.L."/>
            <person name="Jones G."/>
            <person name="Ransome R.D."/>
            <person name="Dechmann D.K.N."/>
            <person name="Locatelli A.G."/>
            <person name="Puechmaille S.J."/>
            <person name="Fedrigo O."/>
            <person name="Jarvis E.D."/>
            <person name="Hiller M."/>
            <person name="Vernes S.C."/>
            <person name="Myers E.W."/>
            <person name="Teeling E.C."/>
        </authorList>
    </citation>
    <scope>NUCLEOTIDE SEQUENCE [LARGE SCALE GENOMIC DNA]</scope>
    <source>
        <strain evidence="1">MMolMol1</strain>
        <tissue evidence="1">Muscle</tissue>
    </source>
</reference>
<dbReference type="InParanoid" id="A0A7J8GM09"/>
<evidence type="ECO:0000313" key="1">
    <source>
        <dbReference type="EMBL" id="KAF6460619.1"/>
    </source>
</evidence>